<proteinExistence type="inferred from homology"/>
<dbReference type="RefSeq" id="WP_129470563.1">
    <property type="nucleotide sequence ID" value="NZ_SAWZ01000003.1"/>
</dbReference>
<comment type="caution">
    <text evidence="3">The sequence shown here is derived from an EMBL/GenBank/DDBJ whole genome shotgun (WGS) entry which is preliminary data.</text>
</comment>
<name>A0A4V1N183_9GAMM</name>
<dbReference type="InterPro" id="IPR008928">
    <property type="entry name" value="6-hairpin_glycosidase_sf"/>
</dbReference>
<dbReference type="SUPFAM" id="SSF48208">
    <property type="entry name" value="Six-hairpin glycosidases"/>
    <property type="match status" value="1"/>
</dbReference>
<reference evidence="3 4" key="1">
    <citation type="submission" date="2019-01" db="EMBL/GenBank/DDBJ databases">
        <title>Pseudoxanthomonas composti sp. nov., isolated from compost.</title>
        <authorList>
            <person name="Yang G."/>
        </authorList>
    </citation>
    <scope>NUCLEOTIDE SEQUENCE [LARGE SCALE GENOMIC DNA]</scope>
    <source>
        <strain evidence="3 4">GSS15</strain>
    </source>
</reference>
<dbReference type="Pfam" id="PF07221">
    <property type="entry name" value="GlcNAc_2-epim"/>
    <property type="match status" value="1"/>
</dbReference>
<evidence type="ECO:0000313" key="3">
    <source>
        <dbReference type="EMBL" id="RXR06456.1"/>
    </source>
</evidence>
<dbReference type="InterPro" id="IPR010819">
    <property type="entry name" value="AGE/CE"/>
</dbReference>
<dbReference type="EMBL" id="SAWZ01000003">
    <property type="protein sequence ID" value="RXR06456.1"/>
    <property type="molecule type" value="Genomic_DNA"/>
</dbReference>
<dbReference type="Proteomes" id="UP000289784">
    <property type="component" value="Unassembled WGS sequence"/>
</dbReference>
<keyword evidence="2 3" id="KW-0413">Isomerase</keyword>
<dbReference type="CDD" id="cd00249">
    <property type="entry name" value="AGE"/>
    <property type="match status" value="1"/>
</dbReference>
<dbReference type="GO" id="GO:0016853">
    <property type="term" value="F:isomerase activity"/>
    <property type="evidence" value="ECO:0007669"/>
    <property type="project" value="UniProtKB-KW"/>
</dbReference>
<dbReference type="FunFam" id="1.50.10.10:FF:000057">
    <property type="entry name" value="N-acylglucosamine 2-epimerase"/>
    <property type="match status" value="1"/>
</dbReference>
<dbReference type="PANTHER" id="PTHR15108">
    <property type="entry name" value="N-ACYLGLUCOSAMINE-2-EPIMERASE"/>
    <property type="match status" value="1"/>
</dbReference>
<dbReference type="OrthoDB" id="9806359at2"/>
<dbReference type="AlphaFoldDB" id="A0A4V1N183"/>
<evidence type="ECO:0000256" key="2">
    <source>
        <dbReference type="ARBA" id="ARBA00023235"/>
    </source>
</evidence>
<gene>
    <name evidence="3" type="ORF">EPA99_07360</name>
</gene>
<organism evidence="3 4">
    <name type="scientific">Pseudoxanthomonas composti</name>
    <dbReference type="NCBI Taxonomy" id="2137479"/>
    <lineage>
        <taxon>Bacteria</taxon>
        <taxon>Pseudomonadati</taxon>
        <taxon>Pseudomonadota</taxon>
        <taxon>Gammaproteobacteria</taxon>
        <taxon>Lysobacterales</taxon>
        <taxon>Lysobacteraceae</taxon>
        <taxon>Pseudoxanthomonas</taxon>
    </lineage>
</organism>
<evidence type="ECO:0000313" key="4">
    <source>
        <dbReference type="Proteomes" id="UP000289784"/>
    </source>
</evidence>
<dbReference type="Gene3D" id="1.50.10.10">
    <property type="match status" value="1"/>
</dbReference>
<protein>
    <submittedName>
        <fullName evidence="3">AGE family epimerase/isomerase</fullName>
    </submittedName>
</protein>
<dbReference type="InterPro" id="IPR034116">
    <property type="entry name" value="AGE_dom"/>
</dbReference>
<accession>A0A4V1N183</accession>
<evidence type="ECO:0000256" key="1">
    <source>
        <dbReference type="ARBA" id="ARBA00008558"/>
    </source>
</evidence>
<comment type="similarity">
    <text evidence="1">Belongs to the N-acylglucosamine 2-epimerase family.</text>
</comment>
<dbReference type="InterPro" id="IPR012341">
    <property type="entry name" value="6hp_glycosidase-like_sf"/>
</dbReference>
<dbReference type="GO" id="GO:0005975">
    <property type="term" value="P:carbohydrate metabolic process"/>
    <property type="evidence" value="ECO:0007669"/>
    <property type="project" value="InterPro"/>
</dbReference>
<keyword evidence="4" id="KW-1185">Reference proteome</keyword>
<sequence length="422" mass="48064">MNLPANPPPDFSNASTLRAHIADTMAFYHPGAIDPAGGFFHYFRDDGSVYDASHRHLVSSTRFVFNYAMATREFADSPLVDEYRKAAQHGLDYLRKAHFDPASGGYVWTLRDGQPEDRMHHAYGVGFVMLAYATARKAGLDTAAWMDETWELLERRFWDAEAGLYRDEASQDWQFSSYRGQNANMHLCEALIAAYEASGDQRYLQRALTLADHITRRQAALGGGLVWEHYDTAWQVDWEYNKDDPKNLFRPWGYQPGHQVEWAKLLMLLRIHLQPSGNAPDWLVPTARHLFDSALRHGWDDTHGGIVYGFAPSALEAGADADPAAHFCDGDKYFWVQAEAIAAAARLLEATGDAVYRQWYDKLWAYSWEHFVDHRHGAWFRILTQDNRSYSDEKSPAGKTDYHTMGACHDVLLVMRESQAFA</sequence>